<evidence type="ECO:0000313" key="1">
    <source>
        <dbReference type="EMBL" id="KAI3688223.1"/>
    </source>
</evidence>
<evidence type="ECO:0000313" key="2">
    <source>
        <dbReference type="Proteomes" id="UP001056120"/>
    </source>
</evidence>
<accession>A0ACB8YSF3</accession>
<keyword evidence="2" id="KW-1185">Reference proteome</keyword>
<reference evidence="2" key="1">
    <citation type="journal article" date="2022" name="Mol. Ecol. Resour.">
        <title>The genomes of chicory, endive, great burdock and yacon provide insights into Asteraceae palaeo-polyploidization history and plant inulin production.</title>
        <authorList>
            <person name="Fan W."/>
            <person name="Wang S."/>
            <person name="Wang H."/>
            <person name="Wang A."/>
            <person name="Jiang F."/>
            <person name="Liu H."/>
            <person name="Zhao H."/>
            <person name="Xu D."/>
            <person name="Zhang Y."/>
        </authorList>
    </citation>
    <scope>NUCLEOTIDE SEQUENCE [LARGE SCALE GENOMIC DNA]</scope>
    <source>
        <strain evidence="2">cv. Yunnan</strain>
    </source>
</reference>
<name>A0ACB8YSF3_9ASTR</name>
<protein>
    <submittedName>
        <fullName evidence="1">Uncharacterized protein</fullName>
    </submittedName>
</protein>
<comment type="caution">
    <text evidence="1">The sequence shown here is derived from an EMBL/GenBank/DDBJ whole genome shotgun (WGS) entry which is preliminary data.</text>
</comment>
<proteinExistence type="predicted"/>
<dbReference type="EMBL" id="CM042044">
    <property type="protein sequence ID" value="KAI3688223.1"/>
    <property type="molecule type" value="Genomic_DNA"/>
</dbReference>
<sequence>MDDFMIVANGLDNGSDIEGDDIRCENIAEKDVSDEEIEAEDLERRMWKDRIKLKRIKEKRKILAQQAAEKQKAKQTSDQARRKKMSRAQDGILKYMLKLMEVCKARGFVYGIIPEKGKPVSGSSDNLRDYSILNIEMYKSRRQFKKSE</sequence>
<reference evidence="1 2" key="2">
    <citation type="journal article" date="2022" name="Mol. Ecol. Resour.">
        <title>The genomes of chicory, endive, great burdock and yacon provide insights into Asteraceae paleo-polyploidization history and plant inulin production.</title>
        <authorList>
            <person name="Fan W."/>
            <person name="Wang S."/>
            <person name="Wang H."/>
            <person name="Wang A."/>
            <person name="Jiang F."/>
            <person name="Liu H."/>
            <person name="Zhao H."/>
            <person name="Xu D."/>
            <person name="Zhang Y."/>
        </authorList>
    </citation>
    <scope>NUCLEOTIDE SEQUENCE [LARGE SCALE GENOMIC DNA]</scope>
    <source>
        <strain evidence="2">cv. Yunnan</strain>
        <tissue evidence="1">Leaves</tissue>
    </source>
</reference>
<organism evidence="1 2">
    <name type="scientific">Smallanthus sonchifolius</name>
    <dbReference type="NCBI Taxonomy" id="185202"/>
    <lineage>
        <taxon>Eukaryota</taxon>
        <taxon>Viridiplantae</taxon>
        <taxon>Streptophyta</taxon>
        <taxon>Embryophyta</taxon>
        <taxon>Tracheophyta</taxon>
        <taxon>Spermatophyta</taxon>
        <taxon>Magnoliopsida</taxon>
        <taxon>eudicotyledons</taxon>
        <taxon>Gunneridae</taxon>
        <taxon>Pentapetalae</taxon>
        <taxon>asterids</taxon>
        <taxon>campanulids</taxon>
        <taxon>Asterales</taxon>
        <taxon>Asteraceae</taxon>
        <taxon>Asteroideae</taxon>
        <taxon>Heliantheae alliance</taxon>
        <taxon>Millerieae</taxon>
        <taxon>Smallanthus</taxon>
    </lineage>
</organism>
<dbReference type="Proteomes" id="UP001056120">
    <property type="component" value="Linkage Group LG27"/>
</dbReference>
<gene>
    <name evidence="1" type="ORF">L1987_81933</name>
</gene>